<keyword evidence="1 3" id="KW-0378">Hydrolase</keyword>
<dbReference type="InterPro" id="IPR000073">
    <property type="entry name" value="AB_hydrolase_1"/>
</dbReference>
<dbReference type="InterPro" id="IPR050266">
    <property type="entry name" value="AB_hydrolase_sf"/>
</dbReference>
<evidence type="ECO:0000313" key="4">
    <source>
        <dbReference type="Proteomes" id="UP001144280"/>
    </source>
</evidence>
<organism evidence="3 4">
    <name type="scientific">Phytohabitans aurantiacus</name>
    <dbReference type="NCBI Taxonomy" id="3016789"/>
    <lineage>
        <taxon>Bacteria</taxon>
        <taxon>Bacillati</taxon>
        <taxon>Actinomycetota</taxon>
        <taxon>Actinomycetes</taxon>
        <taxon>Micromonosporales</taxon>
        <taxon>Micromonosporaceae</taxon>
    </lineage>
</organism>
<name>A0ABQ5QYC0_9ACTN</name>
<dbReference type="PRINTS" id="PR00111">
    <property type="entry name" value="ABHYDROLASE"/>
</dbReference>
<dbReference type="EMBL" id="BSDI01000024">
    <property type="protein sequence ID" value="GLH99548.1"/>
    <property type="molecule type" value="Genomic_DNA"/>
</dbReference>
<evidence type="ECO:0000313" key="3">
    <source>
        <dbReference type="EMBL" id="GLH99548.1"/>
    </source>
</evidence>
<comment type="caution">
    <text evidence="3">The sequence shown here is derived from an EMBL/GenBank/DDBJ whole genome shotgun (WGS) entry which is preliminary data.</text>
</comment>
<evidence type="ECO:0000259" key="2">
    <source>
        <dbReference type="Pfam" id="PF00561"/>
    </source>
</evidence>
<feature type="domain" description="AB hydrolase-1" evidence="2">
    <location>
        <begin position="23"/>
        <end position="245"/>
    </location>
</feature>
<dbReference type="Pfam" id="PF00561">
    <property type="entry name" value="Abhydrolase_1"/>
    <property type="match status" value="1"/>
</dbReference>
<accession>A0ABQ5QYC0</accession>
<dbReference type="PANTHER" id="PTHR43798">
    <property type="entry name" value="MONOACYLGLYCEROL LIPASE"/>
    <property type="match status" value="1"/>
</dbReference>
<evidence type="ECO:0000256" key="1">
    <source>
        <dbReference type="ARBA" id="ARBA00022801"/>
    </source>
</evidence>
<dbReference type="RefSeq" id="WP_281899268.1">
    <property type="nucleotide sequence ID" value="NZ_BSDI01000024.1"/>
</dbReference>
<reference evidence="3" key="1">
    <citation type="submission" date="2022-12" db="EMBL/GenBank/DDBJ databases">
        <title>New Phytohabitans aurantiacus sp. RD004123 nov., an actinomycete isolated from soil.</title>
        <authorList>
            <person name="Triningsih D.W."/>
            <person name="Harunari E."/>
            <person name="Igarashi Y."/>
        </authorList>
    </citation>
    <scope>NUCLEOTIDE SEQUENCE</scope>
    <source>
        <strain evidence="3">RD004123</strain>
    </source>
</reference>
<protein>
    <submittedName>
        <fullName evidence="3">Alpha/beta hydrolase</fullName>
    </submittedName>
</protein>
<dbReference type="Proteomes" id="UP001144280">
    <property type="component" value="Unassembled WGS sequence"/>
</dbReference>
<dbReference type="PANTHER" id="PTHR43798:SF31">
    <property type="entry name" value="AB HYDROLASE SUPERFAMILY PROTEIN YCLE"/>
    <property type="match status" value="1"/>
</dbReference>
<gene>
    <name evidence="3" type="ORF">Pa4123_48240</name>
</gene>
<sequence>MRAQVRLATGVTLRYRVQGTGVPVVLLHPWTESLGCFDRLLPLLPATIRAFAVDQRGHGGADKPATGYALADYAGDVVAFLDAMELPAAVLLGSSSGGYVAQRVAVDHPDRVAALMLVGAPRSLYGRPAFADEVDRLTDPVDPEWVRASLSWFPLEHAVPDWYLADRVTDGARTPARVWQQALAGLTEAPPPTETGTITAPTLIIWGGRDTLLPRADADLLAAAIPGARLLIYEDTGHLVLWERPDRVAADLITLLPDPPPTP</sequence>
<keyword evidence="4" id="KW-1185">Reference proteome</keyword>
<dbReference type="InterPro" id="IPR029058">
    <property type="entry name" value="AB_hydrolase_fold"/>
</dbReference>
<dbReference type="SUPFAM" id="SSF53474">
    <property type="entry name" value="alpha/beta-Hydrolases"/>
    <property type="match status" value="1"/>
</dbReference>
<dbReference type="Gene3D" id="3.40.50.1820">
    <property type="entry name" value="alpha/beta hydrolase"/>
    <property type="match status" value="1"/>
</dbReference>
<dbReference type="GO" id="GO:0016787">
    <property type="term" value="F:hydrolase activity"/>
    <property type="evidence" value="ECO:0007669"/>
    <property type="project" value="UniProtKB-KW"/>
</dbReference>
<proteinExistence type="predicted"/>